<dbReference type="VEuPathDB" id="FungiDB:LEMA_P081990.1"/>
<dbReference type="InParanoid" id="E5A5R2"/>
<accession>E5A5R2</accession>
<dbReference type="EMBL" id="FP929134">
    <property type="protein sequence ID" value="CBX98960.1"/>
    <property type="molecule type" value="Genomic_DNA"/>
</dbReference>
<evidence type="ECO:0000313" key="1">
    <source>
        <dbReference type="EMBL" id="CBX98960.1"/>
    </source>
</evidence>
<proteinExistence type="predicted"/>
<keyword evidence="2" id="KW-1185">Reference proteome</keyword>
<organism evidence="2">
    <name type="scientific">Leptosphaeria maculans (strain JN3 / isolate v23.1.3 / race Av1-4-5-6-7-8)</name>
    <name type="common">Blackleg fungus</name>
    <name type="synonym">Phoma lingam</name>
    <dbReference type="NCBI Taxonomy" id="985895"/>
    <lineage>
        <taxon>Eukaryota</taxon>
        <taxon>Fungi</taxon>
        <taxon>Dikarya</taxon>
        <taxon>Ascomycota</taxon>
        <taxon>Pezizomycotina</taxon>
        <taxon>Dothideomycetes</taxon>
        <taxon>Pleosporomycetidae</taxon>
        <taxon>Pleosporales</taxon>
        <taxon>Pleosporineae</taxon>
        <taxon>Leptosphaeriaceae</taxon>
        <taxon>Plenodomus</taxon>
        <taxon>Plenodomus lingam/Leptosphaeria maculans species complex</taxon>
    </lineage>
</organism>
<name>E5A5R2_LEPMJ</name>
<dbReference type="AlphaFoldDB" id="E5A5R2"/>
<reference evidence="2" key="1">
    <citation type="journal article" date="2011" name="Nat. Commun.">
        <title>Effector diversification within compartments of the Leptosphaeria maculans genome affected by Repeat-Induced Point mutations.</title>
        <authorList>
            <person name="Rouxel T."/>
            <person name="Grandaubert J."/>
            <person name="Hane J.K."/>
            <person name="Hoede C."/>
            <person name="van de Wouw A.P."/>
            <person name="Couloux A."/>
            <person name="Dominguez V."/>
            <person name="Anthouard V."/>
            <person name="Bally P."/>
            <person name="Bourras S."/>
            <person name="Cozijnsen A.J."/>
            <person name="Ciuffetti L.M."/>
            <person name="Degrave A."/>
            <person name="Dilmaghani A."/>
            <person name="Duret L."/>
            <person name="Fudal I."/>
            <person name="Goodwin S.B."/>
            <person name="Gout L."/>
            <person name="Glaser N."/>
            <person name="Linglin J."/>
            <person name="Kema G.H.J."/>
            <person name="Lapalu N."/>
            <person name="Lawrence C.B."/>
            <person name="May K."/>
            <person name="Meyer M."/>
            <person name="Ollivier B."/>
            <person name="Poulain J."/>
            <person name="Schoch C.L."/>
            <person name="Simon A."/>
            <person name="Spatafora J.W."/>
            <person name="Stachowiak A."/>
            <person name="Turgeon B.G."/>
            <person name="Tyler B.M."/>
            <person name="Vincent D."/>
            <person name="Weissenbach J."/>
            <person name="Amselem J."/>
            <person name="Quesneville H."/>
            <person name="Oliver R.P."/>
            <person name="Wincker P."/>
            <person name="Balesdent M.-H."/>
            <person name="Howlett B.J."/>
        </authorList>
    </citation>
    <scope>NUCLEOTIDE SEQUENCE [LARGE SCALE GENOMIC DNA]</scope>
    <source>
        <strain evidence="2">JN3 / isolate v23.1.3 / race Av1-4-5-6-7-8</strain>
    </source>
</reference>
<dbReference type="HOGENOM" id="CLU_1510877_0_0_1"/>
<evidence type="ECO:0000313" key="2">
    <source>
        <dbReference type="Proteomes" id="UP000002668"/>
    </source>
</evidence>
<dbReference type="OrthoDB" id="2567457at2759"/>
<dbReference type="RefSeq" id="XP_003842439.1">
    <property type="nucleotide sequence ID" value="XM_003842391.1"/>
</dbReference>
<dbReference type="GeneID" id="13286865"/>
<sequence>MVQANDRFDRYLQWLSGPQKETSKTAVLGGFPYLLDGTVASAYRKLAREIDALQVPKEVKETTKLAVAAHYGATGEIAWLSSQIKALTTSQVDSIIRRTKPTTLTLAGSAAYDAVTYLVGTPGPLPPQYWETCVDTLGKSGTIGILHLVGLNIGASMISNAIDAPIISVEELSAVKED</sequence>
<gene>
    <name evidence="1" type="ORF">LEMA_P081990.1</name>
</gene>
<protein>
    <submittedName>
        <fullName evidence="1">Predicted protein</fullName>
    </submittedName>
</protein>
<dbReference type="Proteomes" id="UP000002668">
    <property type="component" value="Genome"/>
</dbReference>